<dbReference type="AlphaFoldDB" id="A0A8X8GKS6"/>
<name>A0A8X8GKS6_STAHO</name>
<gene>
    <name evidence="1" type="ORF">J7T32_011570</name>
</gene>
<organism evidence="1 2">
    <name type="scientific">Staphylococcus hominis</name>
    <dbReference type="NCBI Taxonomy" id="1290"/>
    <lineage>
        <taxon>Bacteria</taxon>
        <taxon>Bacillati</taxon>
        <taxon>Bacillota</taxon>
        <taxon>Bacilli</taxon>
        <taxon>Bacillales</taxon>
        <taxon>Staphylococcaceae</taxon>
        <taxon>Staphylococcus</taxon>
    </lineage>
</organism>
<evidence type="ECO:0000313" key="1">
    <source>
        <dbReference type="EMBL" id="MCM5673363.1"/>
    </source>
</evidence>
<evidence type="ECO:0000313" key="2">
    <source>
        <dbReference type="Proteomes" id="UP000665944"/>
    </source>
</evidence>
<proteinExistence type="predicted"/>
<accession>A0A8X8GKS6</accession>
<keyword evidence="2" id="KW-1185">Reference proteome</keyword>
<dbReference type="EMBL" id="JAGHKT020000031">
    <property type="protein sequence ID" value="MCM5673363.1"/>
    <property type="molecule type" value="Genomic_DNA"/>
</dbReference>
<protein>
    <submittedName>
        <fullName evidence="1">Uncharacterized protein</fullName>
    </submittedName>
</protein>
<sequence length="112" mass="12907">MQVMEKEKTHSELPDEHLAVLQVIENAPNKYITKDKVLAKLRKPQSYTRKLNKLIAELRNFYGVPIGCGRDNNKGYFIMKNEADRLETLHTLESLNGGISRSIESVKNFKFN</sequence>
<dbReference type="RefSeq" id="WP_071860447.1">
    <property type="nucleotide sequence ID" value="NZ_JAGHKT020000031.1"/>
</dbReference>
<reference evidence="1 2" key="1">
    <citation type="submission" date="2022-06" db="EMBL/GenBank/DDBJ databases">
        <title>Staphylococcus hominis ShoR14 genome sequence.</title>
        <authorList>
            <person name="Yeo C.C."/>
            <person name="Chew C.H."/>
            <person name="Che Hamzah A.M."/>
            <person name="Al-Trad E.I."/>
        </authorList>
    </citation>
    <scope>NUCLEOTIDE SEQUENCE [LARGE SCALE GENOMIC DNA]</scope>
    <source>
        <strain evidence="1 2">ShoR14</strain>
    </source>
</reference>
<dbReference type="Proteomes" id="UP000665944">
    <property type="component" value="Unassembled WGS sequence"/>
</dbReference>
<comment type="caution">
    <text evidence="1">The sequence shown here is derived from an EMBL/GenBank/DDBJ whole genome shotgun (WGS) entry which is preliminary data.</text>
</comment>